<gene>
    <name evidence="1" type="ORF">EPL05_10240</name>
</gene>
<dbReference type="Proteomes" id="UP000286701">
    <property type="component" value="Unassembled WGS sequence"/>
</dbReference>
<comment type="caution">
    <text evidence="1">The sequence shown here is derived from an EMBL/GenBank/DDBJ whole genome shotgun (WGS) entry which is preliminary data.</text>
</comment>
<dbReference type="EMBL" id="SBIW01000004">
    <property type="protein sequence ID" value="RWY52288.1"/>
    <property type="molecule type" value="Genomic_DNA"/>
</dbReference>
<reference evidence="1 2" key="1">
    <citation type="submission" date="2019-01" db="EMBL/GenBank/DDBJ databases">
        <title>Mucilaginibacter antarcticum sp. nov., isolated from antarctic soil.</title>
        <authorList>
            <person name="Yan Y.-Q."/>
            <person name="Du Z.-J."/>
        </authorList>
    </citation>
    <scope>NUCLEOTIDE SEQUENCE [LARGE SCALE GENOMIC DNA]</scope>
    <source>
        <strain evidence="1 2">F01003</strain>
    </source>
</reference>
<dbReference type="RefSeq" id="WP_128533873.1">
    <property type="nucleotide sequence ID" value="NZ_SBIW01000004.1"/>
</dbReference>
<keyword evidence="2" id="KW-1185">Reference proteome</keyword>
<name>A0A444MNR9_9SPHI</name>
<proteinExistence type="predicted"/>
<dbReference type="AlphaFoldDB" id="A0A444MNR9"/>
<sequence>MVIKKVSISLLLKSRLKSVLFVAAFLVSFFAVSGSVSTTNATLNAQQTAQTFSKWAVIKKSADYQRFLTSLYKNNHRDIPWLQDLTATGRCFDAGVKRCLKTQRACFGLIKTNIAFPVTHQYYTADSFFAVNSGVALYS</sequence>
<evidence type="ECO:0000313" key="2">
    <source>
        <dbReference type="Proteomes" id="UP000286701"/>
    </source>
</evidence>
<accession>A0A444MNR9</accession>
<organism evidence="1 2">
    <name type="scientific">Mucilaginibacter gilvus</name>
    <dbReference type="NCBI Taxonomy" id="2305909"/>
    <lineage>
        <taxon>Bacteria</taxon>
        <taxon>Pseudomonadati</taxon>
        <taxon>Bacteroidota</taxon>
        <taxon>Sphingobacteriia</taxon>
        <taxon>Sphingobacteriales</taxon>
        <taxon>Sphingobacteriaceae</taxon>
        <taxon>Mucilaginibacter</taxon>
    </lineage>
</organism>
<evidence type="ECO:0000313" key="1">
    <source>
        <dbReference type="EMBL" id="RWY52288.1"/>
    </source>
</evidence>
<protein>
    <submittedName>
        <fullName evidence="1">Uncharacterized protein</fullName>
    </submittedName>
</protein>